<name>A0ABT9E973_9PROT</name>
<dbReference type="Proteomes" id="UP001243009">
    <property type="component" value="Unassembled WGS sequence"/>
</dbReference>
<evidence type="ECO:0000256" key="2">
    <source>
        <dbReference type="ARBA" id="ARBA00005417"/>
    </source>
</evidence>
<dbReference type="NCBIfam" id="TIGR01727">
    <property type="entry name" value="oligo_HPY"/>
    <property type="match status" value="1"/>
</dbReference>
<dbReference type="InterPro" id="IPR050319">
    <property type="entry name" value="ABC_transp_ATP-bind"/>
</dbReference>
<dbReference type="Pfam" id="PF08352">
    <property type="entry name" value="oligo_HPY"/>
    <property type="match status" value="1"/>
</dbReference>
<dbReference type="RefSeq" id="WP_305107506.1">
    <property type="nucleotide sequence ID" value="NZ_JAUTWS010000054.1"/>
</dbReference>
<evidence type="ECO:0000259" key="6">
    <source>
        <dbReference type="PROSITE" id="PS50893"/>
    </source>
</evidence>
<dbReference type="PROSITE" id="PS50893">
    <property type="entry name" value="ABC_TRANSPORTER_2"/>
    <property type="match status" value="1"/>
</dbReference>
<keyword evidence="5 7" id="KW-0067">ATP-binding</keyword>
<dbReference type="CDD" id="cd03257">
    <property type="entry name" value="ABC_NikE_OppD_transporters"/>
    <property type="match status" value="1"/>
</dbReference>
<feature type="domain" description="ABC transporter" evidence="6">
    <location>
        <begin position="7"/>
        <end position="259"/>
    </location>
</feature>
<dbReference type="InterPro" id="IPR003439">
    <property type="entry name" value="ABC_transporter-like_ATP-bd"/>
</dbReference>
<dbReference type="Pfam" id="PF00005">
    <property type="entry name" value="ABC_tran"/>
    <property type="match status" value="1"/>
</dbReference>
<proteinExistence type="inferred from homology"/>
<evidence type="ECO:0000313" key="7">
    <source>
        <dbReference type="EMBL" id="MDO9712649.1"/>
    </source>
</evidence>
<evidence type="ECO:0000256" key="3">
    <source>
        <dbReference type="ARBA" id="ARBA00022448"/>
    </source>
</evidence>
<evidence type="ECO:0000256" key="4">
    <source>
        <dbReference type="ARBA" id="ARBA00022741"/>
    </source>
</evidence>
<dbReference type="InterPro" id="IPR017871">
    <property type="entry name" value="ABC_transporter-like_CS"/>
</dbReference>
<dbReference type="InterPro" id="IPR027417">
    <property type="entry name" value="P-loop_NTPase"/>
</dbReference>
<sequence>MAEAPLVDVQNVSVRFRRRRTGLAGLLGPPATFRAVANAALTVARREVVGLVGESGSGKTTLGRTILRLVEPSEGNILFQGEPITHLREGALRRVWGRMALVFQDPLSSFNPRRSVGAALATPLMLAGLPKSERQDRVAASLQRVRLPREVAERFPHELSGGQLQRAALARALMLDPAFIVADEAVSKLDVSVRSQILNLFKDIQQELETSFLFITHDLHVARFLCDRVAVMFFGRIVEVAPAAQLFRMPRHPYTRALLATLDDAGERTGQRSAVDQEAPGCIYRSQCPRRIKRCDEAHPPTLMAGPGHALACHNPG</sequence>
<comment type="caution">
    <text evidence="7">The sequence shown here is derived from an EMBL/GenBank/DDBJ whole genome shotgun (WGS) entry which is preliminary data.</text>
</comment>
<organism evidence="7 8">
    <name type="scientific">Paracraurococcus lichenis</name>
    <dbReference type="NCBI Taxonomy" id="3064888"/>
    <lineage>
        <taxon>Bacteria</taxon>
        <taxon>Pseudomonadati</taxon>
        <taxon>Pseudomonadota</taxon>
        <taxon>Alphaproteobacteria</taxon>
        <taxon>Acetobacterales</taxon>
        <taxon>Roseomonadaceae</taxon>
        <taxon>Paracraurococcus</taxon>
    </lineage>
</organism>
<evidence type="ECO:0000256" key="1">
    <source>
        <dbReference type="ARBA" id="ARBA00004417"/>
    </source>
</evidence>
<dbReference type="SMART" id="SM00382">
    <property type="entry name" value="AAA"/>
    <property type="match status" value="1"/>
</dbReference>
<dbReference type="PANTHER" id="PTHR43776:SF7">
    <property type="entry name" value="D,D-DIPEPTIDE TRANSPORT ATP-BINDING PROTEIN DDPF-RELATED"/>
    <property type="match status" value="1"/>
</dbReference>
<dbReference type="InterPro" id="IPR013563">
    <property type="entry name" value="Oligopep_ABC_C"/>
</dbReference>
<accession>A0ABT9E973</accession>
<evidence type="ECO:0000256" key="5">
    <source>
        <dbReference type="ARBA" id="ARBA00022840"/>
    </source>
</evidence>
<dbReference type="PROSITE" id="PS00211">
    <property type="entry name" value="ABC_TRANSPORTER_1"/>
    <property type="match status" value="1"/>
</dbReference>
<gene>
    <name evidence="7" type="ORF">Q7A36_30220</name>
</gene>
<dbReference type="GO" id="GO:0005524">
    <property type="term" value="F:ATP binding"/>
    <property type="evidence" value="ECO:0007669"/>
    <property type="project" value="UniProtKB-KW"/>
</dbReference>
<keyword evidence="8" id="KW-1185">Reference proteome</keyword>
<evidence type="ECO:0000313" key="8">
    <source>
        <dbReference type="Proteomes" id="UP001243009"/>
    </source>
</evidence>
<protein>
    <submittedName>
        <fullName evidence="7">ABC transporter ATP-binding protein</fullName>
    </submittedName>
</protein>
<comment type="similarity">
    <text evidence="2">Belongs to the ABC transporter superfamily.</text>
</comment>
<keyword evidence="4" id="KW-0547">Nucleotide-binding</keyword>
<dbReference type="Gene3D" id="3.40.50.300">
    <property type="entry name" value="P-loop containing nucleotide triphosphate hydrolases"/>
    <property type="match status" value="1"/>
</dbReference>
<reference evidence="7 8" key="1">
    <citation type="submission" date="2023-08" db="EMBL/GenBank/DDBJ databases">
        <title>The draft genome sequence of Paracraurococcus sp. LOR1-02.</title>
        <authorList>
            <person name="Kingkaew E."/>
            <person name="Tanasupawat S."/>
        </authorList>
    </citation>
    <scope>NUCLEOTIDE SEQUENCE [LARGE SCALE GENOMIC DNA]</scope>
    <source>
        <strain evidence="7 8">LOR1-02</strain>
    </source>
</reference>
<dbReference type="EMBL" id="JAUTWS010000054">
    <property type="protein sequence ID" value="MDO9712649.1"/>
    <property type="molecule type" value="Genomic_DNA"/>
</dbReference>
<keyword evidence="3" id="KW-0813">Transport</keyword>
<dbReference type="SUPFAM" id="SSF52540">
    <property type="entry name" value="P-loop containing nucleoside triphosphate hydrolases"/>
    <property type="match status" value="1"/>
</dbReference>
<dbReference type="InterPro" id="IPR003593">
    <property type="entry name" value="AAA+_ATPase"/>
</dbReference>
<comment type="subcellular location">
    <subcellularLocation>
        <location evidence="1">Cell inner membrane</location>
        <topology evidence="1">Peripheral membrane protein</topology>
    </subcellularLocation>
</comment>
<dbReference type="PANTHER" id="PTHR43776">
    <property type="entry name" value="TRANSPORT ATP-BINDING PROTEIN"/>
    <property type="match status" value="1"/>
</dbReference>